<gene>
    <name evidence="1" type="ORF">DILT_LOCUS14083</name>
</gene>
<dbReference type="EMBL" id="UYRU01072682">
    <property type="protein sequence ID" value="VDN22553.1"/>
    <property type="molecule type" value="Genomic_DNA"/>
</dbReference>
<evidence type="ECO:0000313" key="1">
    <source>
        <dbReference type="EMBL" id="VDN22553.1"/>
    </source>
</evidence>
<dbReference type="Proteomes" id="UP000281553">
    <property type="component" value="Unassembled WGS sequence"/>
</dbReference>
<keyword evidence="2" id="KW-1185">Reference proteome</keyword>
<sequence length="100" mass="10899">MASPVQSGDCAGRRVIINAEEFSVDAEEGNCKSGNPIEDFKCNVEILAEFSRITIFLPEIVGIDEIFIGALVTDAPGGLSWISVERREFALWKICTSYAA</sequence>
<reference evidence="1 2" key="1">
    <citation type="submission" date="2018-11" db="EMBL/GenBank/DDBJ databases">
        <authorList>
            <consortium name="Pathogen Informatics"/>
        </authorList>
    </citation>
    <scope>NUCLEOTIDE SEQUENCE [LARGE SCALE GENOMIC DNA]</scope>
</reference>
<evidence type="ECO:0000313" key="2">
    <source>
        <dbReference type="Proteomes" id="UP000281553"/>
    </source>
</evidence>
<accession>A0A3P7MG81</accession>
<organism evidence="1 2">
    <name type="scientific">Dibothriocephalus latus</name>
    <name type="common">Fish tapeworm</name>
    <name type="synonym">Diphyllobothrium latum</name>
    <dbReference type="NCBI Taxonomy" id="60516"/>
    <lineage>
        <taxon>Eukaryota</taxon>
        <taxon>Metazoa</taxon>
        <taxon>Spiralia</taxon>
        <taxon>Lophotrochozoa</taxon>
        <taxon>Platyhelminthes</taxon>
        <taxon>Cestoda</taxon>
        <taxon>Eucestoda</taxon>
        <taxon>Diphyllobothriidea</taxon>
        <taxon>Diphyllobothriidae</taxon>
        <taxon>Dibothriocephalus</taxon>
    </lineage>
</organism>
<proteinExistence type="predicted"/>
<name>A0A3P7MG81_DIBLA</name>
<dbReference type="AlphaFoldDB" id="A0A3P7MG81"/>
<protein>
    <submittedName>
        <fullName evidence="1">Uncharacterized protein</fullName>
    </submittedName>
</protein>